<keyword evidence="5" id="KW-0460">Magnesium</keyword>
<evidence type="ECO:0000256" key="1">
    <source>
        <dbReference type="ARBA" id="ARBA00022598"/>
    </source>
</evidence>
<keyword evidence="2" id="KW-0479">Metal-binding</keyword>
<evidence type="ECO:0000256" key="5">
    <source>
        <dbReference type="ARBA" id="ARBA00022842"/>
    </source>
</evidence>
<keyword evidence="6" id="KW-0614">Plasmid</keyword>
<geneLocation type="plasmid" evidence="6 7">
    <name>pVP-16-VB00198-1</name>
</geneLocation>
<dbReference type="Proteomes" id="UP001163036">
    <property type="component" value="Plasmid pVP-16-VB00198-1"/>
</dbReference>
<evidence type="ECO:0000256" key="2">
    <source>
        <dbReference type="ARBA" id="ARBA00022723"/>
    </source>
</evidence>
<dbReference type="SUPFAM" id="SSF52440">
    <property type="entry name" value="PreATP-grasp domain"/>
    <property type="match status" value="1"/>
</dbReference>
<protein>
    <submittedName>
        <fullName evidence="6">Glutathionylspermidine synthase family protein</fullName>
    </submittedName>
</protein>
<accession>A0A8H9N9N6</accession>
<keyword evidence="4" id="KW-0067">ATP-binding</keyword>
<reference evidence="6" key="1">
    <citation type="submission" date="2022-05" db="EMBL/GenBank/DDBJ databases">
        <title>Megaplasmid of Vibrio parahaemolyticus.</title>
        <authorList>
            <person name="Strauch E."/>
            <person name="Borowiak M."/>
        </authorList>
    </citation>
    <scope>NUCLEOTIDE SEQUENCE</scope>
    <source>
        <strain evidence="6">16-VB00198</strain>
        <plasmid evidence="6">pVP-16-VB00198-1</plasmid>
    </source>
</reference>
<dbReference type="InterPro" id="IPR005494">
    <property type="entry name" value="GSPS_pre-ATP-grasp-like_dom"/>
</dbReference>
<dbReference type="GO" id="GO:0046872">
    <property type="term" value="F:metal ion binding"/>
    <property type="evidence" value="ECO:0007669"/>
    <property type="project" value="UniProtKB-KW"/>
</dbReference>
<dbReference type="RefSeq" id="WP_054390012.1">
    <property type="nucleotide sequence ID" value="NZ_CP062152.1"/>
</dbReference>
<dbReference type="GO" id="GO:0005524">
    <property type="term" value="F:ATP binding"/>
    <property type="evidence" value="ECO:0007669"/>
    <property type="project" value="UniProtKB-KW"/>
</dbReference>
<dbReference type="Pfam" id="PF03738">
    <property type="entry name" value="GSP_synth"/>
    <property type="match status" value="1"/>
</dbReference>
<name>A0A8H9N9N6_VIBPH</name>
<sequence>MSKLLRLPLNSTEDELYELCPITATMLIASGYENDLYDQFSYPIENDQIRFYNLSKKEIEEILDQAPRMYGLIVDSLEILFEKNRDKVVKYFGEIFNEDKYKNFLDYAAWTYENDHVALYGRFDIPYDYEKGQIKGFYEFNGDTPVMIHESVYVQDLFSRKIGQPNAQVNLHYEYMKGFINNHLKKEKIKGVGVFADMAYIEDSLTAEYFFELFHSEFGQDKTVIGQISDLGFDDSSLSNPFNAYGKDLSHIFILQPWEDMVDGSPETFRTWRKWKDSVKFYEPAWRYFISNKGIWAWVWDLIHSEEFSHELEFRKKYADVSGLLLETRLSTESHGMEDFCRKPLNGRLSNNIEIYKSSKLVTKTEGFYANTETVDQKLCMSGSIAPNEPMAILGVWMAPDPSIDDKLTMEGVNISFREFDDDINSIVNEKYIPHLFGDIEIEERIDEEISQAISA</sequence>
<evidence type="ECO:0000313" key="6">
    <source>
        <dbReference type="EMBL" id="UYV30428.1"/>
    </source>
</evidence>
<evidence type="ECO:0000313" key="7">
    <source>
        <dbReference type="Proteomes" id="UP001163036"/>
    </source>
</evidence>
<dbReference type="Gene3D" id="3.30.1490.330">
    <property type="match status" value="1"/>
</dbReference>
<gene>
    <name evidence="6" type="ORF">M5598_25810</name>
</gene>
<keyword evidence="1" id="KW-0436">Ligase</keyword>
<dbReference type="InterPro" id="IPR016185">
    <property type="entry name" value="PreATP-grasp_dom_sf"/>
</dbReference>
<keyword evidence="3" id="KW-0547">Nucleotide-binding</keyword>
<dbReference type="GO" id="GO:0016874">
    <property type="term" value="F:ligase activity"/>
    <property type="evidence" value="ECO:0007669"/>
    <property type="project" value="UniProtKB-KW"/>
</dbReference>
<dbReference type="AlphaFoldDB" id="A0A8H9N9N6"/>
<evidence type="ECO:0000256" key="3">
    <source>
        <dbReference type="ARBA" id="ARBA00022741"/>
    </source>
</evidence>
<dbReference type="EMBL" id="CP097357">
    <property type="protein sequence ID" value="UYV30428.1"/>
    <property type="molecule type" value="Genomic_DNA"/>
</dbReference>
<organism evidence="6 7">
    <name type="scientific">Vibrio parahaemolyticus</name>
    <dbReference type="NCBI Taxonomy" id="670"/>
    <lineage>
        <taxon>Bacteria</taxon>
        <taxon>Pseudomonadati</taxon>
        <taxon>Pseudomonadota</taxon>
        <taxon>Gammaproteobacteria</taxon>
        <taxon>Vibrionales</taxon>
        <taxon>Vibrionaceae</taxon>
        <taxon>Vibrio</taxon>
    </lineage>
</organism>
<dbReference type="SUPFAM" id="SSF56059">
    <property type="entry name" value="Glutathione synthetase ATP-binding domain-like"/>
    <property type="match status" value="1"/>
</dbReference>
<proteinExistence type="predicted"/>
<evidence type="ECO:0000256" key="4">
    <source>
        <dbReference type="ARBA" id="ARBA00022840"/>
    </source>
</evidence>